<evidence type="ECO:0000313" key="2">
    <source>
        <dbReference type="Proteomes" id="UP001301728"/>
    </source>
</evidence>
<keyword evidence="2" id="KW-1185">Reference proteome</keyword>
<proteinExistence type="predicted"/>
<sequence>AFAGIGGKGVLKAGKFEVGDKAADRSDRIVYDDQAGVLIHDRNGSAPGKAKVFAKVDPGLDLDHGVFIVI</sequence>
<dbReference type="EMBL" id="JAYGHT010000230">
    <property type="protein sequence ID" value="MEA5523367.1"/>
    <property type="molecule type" value="Genomic_DNA"/>
</dbReference>
<dbReference type="RefSeq" id="WP_323307069.1">
    <property type="nucleotide sequence ID" value="NZ_JAYGHT010000230.1"/>
</dbReference>
<feature type="non-terminal residue" evidence="1">
    <location>
        <position position="1"/>
    </location>
</feature>
<organism evidence="1 2">
    <name type="scientific">Limnoraphis robusta CCNP1315</name>
    <dbReference type="NCBI Taxonomy" id="3110306"/>
    <lineage>
        <taxon>Bacteria</taxon>
        <taxon>Bacillati</taxon>
        <taxon>Cyanobacteriota</taxon>
        <taxon>Cyanophyceae</taxon>
        <taxon>Oscillatoriophycideae</taxon>
        <taxon>Oscillatoriales</taxon>
        <taxon>Sirenicapillariaceae</taxon>
        <taxon>Limnoraphis</taxon>
    </lineage>
</organism>
<dbReference type="Proteomes" id="UP001301728">
    <property type="component" value="Unassembled WGS sequence"/>
</dbReference>
<comment type="caution">
    <text evidence="1">The sequence shown here is derived from an EMBL/GenBank/DDBJ whole genome shotgun (WGS) entry which is preliminary data.</text>
</comment>
<accession>A0ABU5U832</accession>
<protein>
    <submittedName>
        <fullName evidence="1">Uncharacterized protein</fullName>
    </submittedName>
</protein>
<gene>
    <name evidence="1" type="ORF">VB854_31000</name>
</gene>
<reference evidence="1 2" key="1">
    <citation type="submission" date="2023-12" db="EMBL/GenBank/DDBJ databases">
        <title>Baltic Sea Cyanobacteria.</title>
        <authorList>
            <person name="Delbaje E."/>
            <person name="Fewer D.P."/>
            <person name="Shishido T.K."/>
        </authorList>
    </citation>
    <scope>NUCLEOTIDE SEQUENCE [LARGE SCALE GENOMIC DNA]</scope>
    <source>
        <strain evidence="1 2">CCNP 1315</strain>
    </source>
</reference>
<name>A0ABU5U832_9CYAN</name>
<evidence type="ECO:0000313" key="1">
    <source>
        <dbReference type="EMBL" id="MEA5523367.1"/>
    </source>
</evidence>